<evidence type="ECO:0000313" key="2">
    <source>
        <dbReference type="Proteomes" id="UP000260680"/>
    </source>
</evidence>
<evidence type="ECO:0000313" key="1">
    <source>
        <dbReference type="EMBL" id="RFZ80088.1"/>
    </source>
</evidence>
<organism evidence="1 2">
    <name type="scientific">Lacrimispora amygdalina</name>
    <dbReference type="NCBI Taxonomy" id="253257"/>
    <lineage>
        <taxon>Bacteria</taxon>
        <taxon>Bacillati</taxon>
        <taxon>Bacillota</taxon>
        <taxon>Clostridia</taxon>
        <taxon>Lachnospirales</taxon>
        <taxon>Lachnospiraceae</taxon>
        <taxon>Lacrimispora</taxon>
    </lineage>
</organism>
<protein>
    <submittedName>
        <fullName evidence="1">Uncharacterized protein</fullName>
    </submittedName>
</protein>
<name>A0A3E2NGD5_9FIRM</name>
<dbReference type="Proteomes" id="UP000260680">
    <property type="component" value="Unassembled WGS sequence"/>
</dbReference>
<comment type="caution">
    <text evidence="1">The sequence shown here is derived from an EMBL/GenBank/DDBJ whole genome shotgun (WGS) entry which is preliminary data.</text>
</comment>
<reference evidence="1 2" key="1">
    <citation type="submission" date="2018-07" db="EMBL/GenBank/DDBJ databases">
        <title>New species, Clostridium PI-S10-A1B.</title>
        <authorList>
            <person name="Krishna G."/>
            <person name="Summeta K."/>
            <person name="Shikha S."/>
            <person name="Prabhu P.B."/>
            <person name="Suresh K."/>
        </authorList>
    </citation>
    <scope>NUCLEOTIDE SEQUENCE [LARGE SCALE GENOMIC DNA]</scope>
    <source>
        <strain evidence="1 2">PI-S10-A1B</strain>
    </source>
</reference>
<proteinExistence type="predicted"/>
<accession>A0A3E2NGD5</accession>
<dbReference type="AlphaFoldDB" id="A0A3E2NGD5"/>
<sequence>MIFPASAGCCFLFLLCKRRIGHISESYRPIKQLHAIVSIAWSCFFYYNLTEDRQFMDRLNSLSERT</sequence>
<dbReference type="EMBL" id="QOHO01000014">
    <property type="protein sequence ID" value="RFZ80088.1"/>
    <property type="molecule type" value="Genomic_DNA"/>
</dbReference>
<gene>
    <name evidence="1" type="ORF">DS742_04690</name>
</gene>